<dbReference type="GO" id="GO:0033314">
    <property type="term" value="P:mitotic DNA replication checkpoint signaling"/>
    <property type="evidence" value="ECO:0007669"/>
    <property type="project" value="TreeGrafter"/>
</dbReference>
<feature type="region of interest" description="Disordered" evidence="2">
    <location>
        <begin position="523"/>
        <end position="547"/>
    </location>
</feature>
<dbReference type="PANTHER" id="PTHR13561">
    <property type="entry name" value="DNA REPLICATION REGULATOR DPB11-RELATED"/>
    <property type="match status" value="1"/>
</dbReference>
<feature type="compositionally biased region" description="Polar residues" evidence="2">
    <location>
        <begin position="1178"/>
        <end position="1188"/>
    </location>
</feature>
<proteinExistence type="predicted"/>
<evidence type="ECO:0000256" key="2">
    <source>
        <dbReference type="SAM" id="MobiDB-lite"/>
    </source>
</evidence>
<dbReference type="CDD" id="cd17731">
    <property type="entry name" value="BRCT_TopBP1_rpt2_like"/>
    <property type="match status" value="1"/>
</dbReference>
<organism evidence="4">
    <name type="scientific">Timema genevievae</name>
    <name type="common">Walking stick</name>
    <dbReference type="NCBI Taxonomy" id="629358"/>
    <lineage>
        <taxon>Eukaryota</taxon>
        <taxon>Metazoa</taxon>
        <taxon>Ecdysozoa</taxon>
        <taxon>Arthropoda</taxon>
        <taxon>Hexapoda</taxon>
        <taxon>Insecta</taxon>
        <taxon>Pterygota</taxon>
        <taxon>Neoptera</taxon>
        <taxon>Polyneoptera</taxon>
        <taxon>Phasmatodea</taxon>
        <taxon>Timematodea</taxon>
        <taxon>Timematoidea</taxon>
        <taxon>Timematidae</taxon>
        <taxon>Timema</taxon>
    </lineage>
</organism>
<feature type="region of interest" description="Disordered" evidence="2">
    <location>
        <begin position="965"/>
        <end position="1033"/>
    </location>
</feature>
<feature type="domain" description="BRCT" evidence="3">
    <location>
        <begin position="370"/>
        <end position="460"/>
    </location>
</feature>
<dbReference type="EMBL" id="OE839852">
    <property type="protein sequence ID" value="CAD7588750.1"/>
    <property type="molecule type" value="Genomic_DNA"/>
</dbReference>
<evidence type="ECO:0000259" key="3">
    <source>
        <dbReference type="PROSITE" id="PS50172"/>
    </source>
</evidence>
<feature type="domain" description="BRCT" evidence="3">
    <location>
        <begin position="188"/>
        <end position="285"/>
    </location>
</feature>
<dbReference type="InterPro" id="IPR001357">
    <property type="entry name" value="BRCT_dom"/>
</dbReference>
<dbReference type="PROSITE" id="PS50172">
    <property type="entry name" value="BRCT"/>
    <property type="match status" value="6"/>
</dbReference>
<protein>
    <recommendedName>
        <fullName evidence="3">BRCT domain-containing protein</fullName>
    </recommendedName>
</protein>
<dbReference type="GO" id="GO:0006270">
    <property type="term" value="P:DNA replication initiation"/>
    <property type="evidence" value="ECO:0007669"/>
    <property type="project" value="TreeGrafter"/>
</dbReference>
<dbReference type="InterPro" id="IPR059215">
    <property type="entry name" value="BRCT2_TopBP1-like"/>
</dbReference>
<gene>
    <name evidence="4" type="ORF">TGEB3V08_LOCUS2787</name>
</gene>
<dbReference type="CDD" id="cd17738">
    <property type="entry name" value="BRCT_TopBP1_rpt7"/>
    <property type="match status" value="1"/>
</dbReference>
<feature type="compositionally biased region" description="Low complexity" evidence="2">
    <location>
        <begin position="975"/>
        <end position="1000"/>
    </location>
</feature>
<sequence length="1508" mass="166993">MASVDNIKLFFLLPEGKTKKQSTQDMQDAYKLCEDHHLTIKWAKEESLINKQTTRCDVFVFQEFSGKLFKSLSAKSCVRMVGPRCLITCLRDGMPIPDASSPVFTTAMSKLFLTSTGFDKGTKEELITKIRHMGGVYFTNLRECVTHVVTKHVINNKCQGSKKKGIQLMTLDWVNEVYEASLKREVHATDEEFQKFRCLLLHGVIATSTNLRHSEKNTIQLLIEKNGGKYQGIMDTTHTNLLLVRNPKGEKFKCAQENNISSVSPDWLFDTVKEGEIMSFEDYVITPNACSTFVNDESKFNPDFSSVSSVFGEKPGNLTHIDETINMSVSAETSVINQVSACTKELVAKRSGEWKYLELLEKLDIMEAKKAGSFLDGCKVYLSGFNPDQTEKLRRVLNGGGATRFNEISDSLTHVIIGKFVSEDMKQLTRATHRPHVVTVSWLLESIKQRCAASEEQFSFFEHRPPPVEPPSPLSKKGVALLQKTEEITIPTFPPLDSKPKPVVPTEPEAGEDLIHQYLHSQPGEETKCDDNPDPTSSQSSGSEADPTHLNILEGVLMEIIGFDSSQKEELVQLVTHIGGKVAEEQDTPTYAISMPIVTREFHCTASEQVNFYWLNDCAEEETKVPIKYFHRPIEINLDSLPLKDCVITLSSYSGREREFLMEVAEALGAVNQQVFARTNQPAKDIFAATHLVCPERGSNKFKAAIKWKLPVVNHKWLLACAREDKRVSEKPYLVADSNVSSSSGSVSSRTDIQISTTKIMTETRNSGTSSKHLSTSTVALARVASDSDTPGQAPGISPMAPPRTPVESTRKTLFSQETPLRFHRECDAQTTPQGPSYIATPETPYGQFNRSNPSPECRKNWKRWMETVPDFDKEAPLSKKRRESTPLSELKRRCWAMILDKPQDSERMQENMPLVQSDEPSSLRSDEGSIQRTNNPAEEKCTTPYFANVGKPLKDTLVKPSKYTPLSVNKTGHSLKPPSSSLTLTPPSSNSSHISSATPSRPPRTPVRTTLPEIHSRVSTPAESLLGETPSKSGSFEILEGSSGVVNPPTKSLEALSNTAKLPGFHTQLERLNEVLTANKPEANSMRRKKCTGAEVDKTSGNPSTSGDSSDHQTFMGLEVPSEIAVSWEYRQHSNTKRGHSARFGAARVEMSGHRVLVLEGNHRAQGSRVQIHEGPQRTQSQGDSQDVNTKQRVFVLSSIEVSTKQRVFVLFTIESNQAREHYASIIVALGGQVSDKPSFDPATTHLVCDRPVRSEKLLANIAAGNWVLHTSYLFKSHEEGHFLPEEQFEWGNPDSSAVLSHIKQDNHIALLAKAVHRWRVKLSRAPVGVGAFSGMRVLVNVGKDRGDQFKRLILAGGGQVVSLSLRQVLSATETTRLANAAPFQLPPLVPANTTNLSFPPPPSPNFIKPMLLACVSAASEFMPGGVTQVSGWQVVPLSDWQTATMCLVDPSKVSLDKPISLASFATHNIPCVPTLFLNDYLVMDTPPSMSESAIPQYKEVCRQLKS</sequence>
<feature type="domain" description="BRCT" evidence="3">
    <location>
        <begin position="638"/>
        <end position="735"/>
    </location>
</feature>
<evidence type="ECO:0000313" key="4">
    <source>
        <dbReference type="EMBL" id="CAD7588750.1"/>
    </source>
</evidence>
<dbReference type="Gene3D" id="3.40.50.10190">
    <property type="entry name" value="BRCT domain"/>
    <property type="match status" value="8"/>
</dbReference>
<name>A0A7R9JSX2_TIMGE</name>
<dbReference type="CDD" id="cd17718">
    <property type="entry name" value="BRCT_TopBP1_rpt3"/>
    <property type="match status" value="1"/>
</dbReference>
<dbReference type="InterPro" id="IPR036420">
    <property type="entry name" value="BRCT_dom_sf"/>
</dbReference>
<feature type="region of interest" description="Disordered" evidence="2">
    <location>
        <begin position="786"/>
        <end position="807"/>
    </location>
</feature>
<dbReference type="Pfam" id="PF00533">
    <property type="entry name" value="BRCT"/>
    <property type="match status" value="2"/>
</dbReference>
<feature type="region of interest" description="Disordered" evidence="2">
    <location>
        <begin position="903"/>
        <end position="944"/>
    </location>
</feature>
<feature type="domain" description="BRCT" evidence="3">
    <location>
        <begin position="1200"/>
        <end position="1292"/>
    </location>
</feature>
<feature type="domain" description="BRCT" evidence="3">
    <location>
        <begin position="548"/>
        <end position="632"/>
    </location>
</feature>
<feature type="compositionally biased region" description="Polar residues" evidence="2">
    <location>
        <begin position="1100"/>
        <end position="1109"/>
    </location>
</feature>
<feature type="domain" description="BRCT" evidence="3">
    <location>
        <begin position="111"/>
        <end position="179"/>
    </location>
</feature>
<dbReference type="PANTHER" id="PTHR13561:SF20">
    <property type="entry name" value="DNA TOPOISOMERASE 2-BINDING PROTEIN 1"/>
    <property type="match status" value="1"/>
</dbReference>
<dbReference type="SMART" id="SM00292">
    <property type="entry name" value="BRCT"/>
    <property type="match status" value="6"/>
</dbReference>
<feature type="region of interest" description="Disordered" evidence="2">
    <location>
        <begin position="1082"/>
        <end position="1113"/>
    </location>
</feature>
<dbReference type="CDD" id="cd00027">
    <property type="entry name" value="BRCT"/>
    <property type="match status" value="1"/>
</dbReference>
<feature type="compositionally biased region" description="Polar residues" evidence="2">
    <location>
        <begin position="534"/>
        <end position="543"/>
    </location>
</feature>
<dbReference type="FunFam" id="3.40.50.10190:FF:000018">
    <property type="entry name" value="DNA topoisomerase 2-binding protein 1"/>
    <property type="match status" value="1"/>
</dbReference>
<dbReference type="SUPFAM" id="SSF52113">
    <property type="entry name" value="BRCT domain"/>
    <property type="match status" value="6"/>
</dbReference>
<dbReference type="GO" id="GO:0007095">
    <property type="term" value="P:mitotic G2 DNA damage checkpoint signaling"/>
    <property type="evidence" value="ECO:0007669"/>
    <property type="project" value="TreeGrafter"/>
</dbReference>
<dbReference type="FunFam" id="3.40.50.10190:FF:000021">
    <property type="entry name" value="DNA topoisomerase II binding protein 1"/>
    <property type="match status" value="1"/>
</dbReference>
<feature type="region of interest" description="Disordered" evidence="2">
    <location>
        <begin position="828"/>
        <end position="857"/>
    </location>
</feature>
<dbReference type="Pfam" id="PF12738">
    <property type="entry name" value="PTCB-BRCT"/>
    <property type="match status" value="3"/>
</dbReference>
<evidence type="ECO:0000256" key="1">
    <source>
        <dbReference type="ARBA" id="ARBA00022737"/>
    </source>
</evidence>
<feature type="region of interest" description="Disordered" evidence="2">
    <location>
        <begin position="1169"/>
        <end position="1188"/>
    </location>
</feature>
<keyword evidence="1" id="KW-0677">Repeat</keyword>
<reference evidence="4" key="1">
    <citation type="submission" date="2020-11" db="EMBL/GenBank/DDBJ databases">
        <authorList>
            <person name="Tran Van P."/>
        </authorList>
    </citation>
    <scope>NUCLEOTIDE SEQUENCE</scope>
</reference>
<dbReference type="FunFam" id="3.40.50.10190:FF:000022">
    <property type="entry name" value="DNA topoisomerase II binding protein 1"/>
    <property type="match status" value="1"/>
</dbReference>
<accession>A0A7R9JSX2</accession>